<dbReference type="Proteomes" id="UP001212189">
    <property type="component" value="Chromosome"/>
</dbReference>
<evidence type="ECO:0000256" key="1">
    <source>
        <dbReference type="ARBA" id="ARBA00004994"/>
    </source>
</evidence>
<dbReference type="InterPro" id="IPR036291">
    <property type="entry name" value="NAD(P)-bd_dom_sf"/>
</dbReference>
<dbReference type="PANTHER" id="PTHR43765">
    <property type="entry name" value="2-DEHYDROPANTOATE 2-REDUCTASE-RELATED"/>
    <property type="match status" value="1"/>
</dbReference>
<dbReference type="InterPro" id="IPR013332">
    <property type="entry name" value="KPR_N"/>
</dbReference>
<evidence type="ECO:0000313" key="13">
    <source>
        <dbReference type="EMBL" id="WBE25214.1"/>
    </source>
</evidence>
<dbReference type="Gene3D" id="1.10.1040.10">
    <property type="entry name" value="N-(1-d-carboxylethyl)-l-norvaline Dehydrogenase, domain 2"/>
    <property type="match status" value="1"/>
</dbReference>
<dbReference type="SUPFAM" id="SSF48179">
    <property type="entry name" value="6-phosphogluconate dehydrogenase C-terminal domain-like"/>
    <property type="match status" value="1"/>
</dbReference>
<keyword evidence="7 10" id="KW-0560">Oxidoreductase</keyword>
<dbReference type="EC" id="1.1.1.169" evidence="3 10"/>
<evidence type="ECO:0000256" key="3">
    <source>
        <dbReference type="ARBA" id="ARBA00013014"/>
    </source>
</evidence>
<comment type="catalytic activity">
    <reaction evidence="9 10">
        <text>(R)-pantoate + NADP(+) = 2-dehydropantoate + NADPH + H(+)</text>
        <dbReference type="Rhea" id="RHEA:16233"/>
        <dbReference type="ChEBI" id="CHEBI:11561"/>
        <dbReference type="ChEBI" id="CHEBI:15378"/>
        <dbReference type="ChEBI" id="CHEBI:15980"/>
        <dbReference type="ChEBI" id="CHEBI:57783"/>
        <dbReference type="ChEBI" id="CHEBI:58349"/>
        <dbReference type="EC" id="1.1.1.169"/>
    </reaction>
</comment>
<dbReference type="GO" id="GO:0015940">
    <property type="term" value="P:pantothenate biosynthetic process"/>
    <property type="evidence" value="ECO:0007669"/>
    <property type="project" value="UniProtKB-KW"/>
</dbReference>
<protein>
    <recommendedName>
        <fullName evidence="4 10">2-dehydropantoate 2-reductase</fullName>
        <ecNumber evidence="3 10">1.1.1.169</ecNumber>
    </recommendedName>
    <alternativeName>
        <fullName evidence="8 10">Ketopantoate reductase</fullName>
    </alternativeName>
</protein>
<dbReference type="InterPro" id="IPR003710">
    <property type="entry name" value="ApbA"/>
</dbReference>
<evidence type="ECO:0000256" key="7">
    <source>
        <dbReference type="ARBA" id="ARBA00023002"/>
    </source>
</evidence>
<comment type="pathway">
    <text evidence="1 10">Cofactor biosynthesis; (R)-pantothenate biosynthesis; (R)-pantoate from 3-methyl-2-oxobutanoate: step 2/2.</text>
</comment>
<proteinExistence type="inferred from homology"/>
<accession>A0AAE9VSW7</accession>
<evidence type="ECO:0000256" key="5">
    <source>
        <dbReference type="ARBA" id="ARBA00022655"/>
    </source>
</evidence>
<evidence type="ECO:0000256" key="2">
    <source>
        <dbReference type="ARBA" id="ARBA00007870"/>
    </source>
</evidence>
<dbReference type="KEGG" id="dce:O6P33_12840"/>
<dbReference type="InterPro" id="IPR050838">
    <property type="entry name" value="Ketopantoate_reductase"/>
</dbReference>
<dbReference type="EMBL" id="CP114976">
    <property type="protein sequence ID" value="WBE25214.1"/>
    <property type="molecule type" value="Genomic_DNA"/>
</dbReference>
<keyword evidence="14" id="KW-1185">Reference proteome</keyword>
<feature type="domain" description="Ketopantoate reductase C-terminal" evidence="12">
    <location>
        <begin position="180"/>
        <end position="298"/>
    </location>
</feature>
<dbReference type="NCBIfam" id="TIGR00745">
    <property type="entry name" value="apbA_panE"/>
    <property type="match status" value="1"/>
</dbReference>
<dbReference type="Pfam" id="PF02558">
    <property type="entry name" value="ApbA"/>
    <property type="match status" value="1"/>
</dbReference>
<keyword evidence="6 10" id="KW-0521">NADP</keyword>
<gene>
    <name evidence="13" type="ORF">O6P33_12840</name>
</gene>
<dbReference type="GO" id="GO:0008677">
    <property type="term" value="F:2-dehydropantoate 2-reductase activity"/>
    <property type="evidence" value="ECO:0007669"/>
    <property type="project" value="UniProtKB-EC"/>
</dbReference>
<sequence length="308" mass="33143">MTWHILGAGSLGCLWAARLAAQQQSVHLVLRNPDSIAHYQQTPGVALSDASRQHSHHYPVSAQLADHPQPIHKLLLACKAYDAEAAIAQVAHRLGQHSLVILLQNGLGSQQAIQAQLPTVRCIAASTTEGAYLAEPFHSVFAGAGHTWLGDLRPDKQDVPQELLANCQAAGIHCSWTPHIAEHLWRKLAINCAINPLTVLHNCRNGELLTHAPQINTLCAELQQLLTAAGQAAASVDLLQQVWTVIDKTAANSSSMRQDVAHQRRTEISYITGFACAQSKALGCYTPTLNTLHAKLKATLAARGLAST</sequence>
<evidence type="ECO:0000256" key="6">
    <source>
        <dbReference type="ARBA" id="ARBA00022857"/>
    </source>
</evidence>
<comment type="similarity">
    <text evidence="2 10">Belongs to the ketopantoate reductase family.</text>
</comment>
<evidence type="ECO:0000256" key="4">
    <source>
        <dbReference type="ARBA" id="ARBA00019465"/>
    </source>
</evidence>
<dbReference type="InterPro" id="IPR013752">
    <property type="entry name" value="KPA_reductase"/>
</dbReference>
<evidence type="ECO:0000259" key="12">
    <source>
        <dbReference type="Pfam" id="PF08546"/>
    </source>
</evidence>
<dbReference type="NCBIfam" id="NF004311">
    <property type="entry name" value="PRK05708.1"/>
    <property type="match status" value="1"/>
</dbReference>
<dbReference type="Gene3D" id="3.40.50.720">
    <property type="entry name" value="NAD(P)-binding Rossmann-like Domain"/>
    <property type="match status" value="1"/>
</dbReference>
<evidence type="ECO:0000256" key="10">
    <source>
        <dbReference type="RuleBase" id="RU362068"/>
    </source>
</evidence>
<name>A0AAE9VSW7_9GAMM</name>
<evidence type="ECO:0000259" key="11">
    <source>
        <dbReference type="Pfam" id="PF02558"/>
    </source>
</evidence>
<dbReference type="PANTHER" id="PTHR43765:SF2">
    <property type="entry name" value="2-DEHYDROPANTOATE 2-REDUCTASE"/>
    <property type="match status" value="1"/>
</dbReference>
<dbReference type="RefSeq" id="WP_269818159.1">
    <property type="nucleotide sequence ID" value="NZ_CP114976.1"/>
</dbReference>
<dbReference type="AlphaFoldDB" id="A0AAE9VSW7"/>
<evidence type="ECO:0000256" key="8">
    <source>
        <dbReference type="ARBA" id="ARBA00032024"/>
    </source>
</evidence>
<dbReference type="InterPro" id="IPR008927">
    <property type="entry name" value="6-PGluconate_DH-like_C_sf"/>
</dbReference>
<dbReference type="Pfam" id="PF08546">
    <property type="entry name" value="ApbA_C"/>
    <property type="match status" value="1"/>
</dbReference>
<evidence type="ECO:0000256" key="9">
    <source>
        <dbReference type="ARBA" id="ARBA00048793"/>
    </source>
</evidence>
<comment type="function">
    <text evidence="10">Catalyzes the NADPH-dependent reduction of ketopantoate into pantoic acid.</text>
</comment>
<keyword evidence="5 10" id="KW-0566">Pantothenate biosynthesis</keyword>
<dbReference type="SUPFAM" id="SSF51735">
    <property type="entry name" value="NAD(P)-binding Rossmann-fold domains"/>
    <property type="match status" value="1"/>
</dbReference>
<organism evidence="13 14">
    <name type="scientific">Denitrificimonas caeni</name>
    <dbReference type="NCBI Taxonomy" id="521720"/>
    <lineage>
        <taxon>Bacteria</taxon>
        <taxon>Pseudomonadati</taxon>
        <taxon>Pseudomonadota</taxon>
        <taxon>Gammaproteobacteria</taxon>
        <taxon>Pseudomonadales</taxon>
        <taxon>Pseudomonadaceae</taxon>
        <taxon>Denitrificimonas</taxon>
    </lineage>
</organism>
<dbReference type="GO" id="GO:0005737">
    <property type="term" value="C:cytoplasm"/>
    <property type="evidence" value="ECO:0007669"/>
    <property type="project" value="TreeGrafter"/>
</dbReference>
<dbReference type="GO" id="GO:0050661">
    <property type="term" value="F:NADP binding"/>
    <property type="evidence" value="ECO:0007669"/>
    <property type="project" value="TreeGrafter"/>
</dbReference>
<dbReference type="InterPro" id="IPR013328">
    <property type="entry name" value="6PGD_dom2"/>
</dbReference>
<evidence type="ECO:0000313" key="14">
    <source>
        <dbReference type="Proteomes" id="UP001212189"/>
    </source>
</evidence>
<reference evidence="13 14" key="1">
    <citation type="submission" date="2022-12" db="EMBL/GenBank/DDBJ databases">
        <title>Coexistence and Characterization of a Novel Tigecycline Resistance gene tet(X) variant and blaNDM-1 in a Pseudomonas caeni Isolate of Chicken Origin.</title>
        <authorList>
            <person name="Lu X."/>
            <person name="Zhang L."/>
            <person name="Li R."/>
            <person name="Wang Z."/>
        </authorList>
    </citation>
    <scope>NUCLEOTIDE SEQUENCE [LARGE SCALE GENOMIC DNA]</scope>
    <source>
        <strain evidence="13 14">CE14</strain>
    </source>
</reference>
<feature type="domain" description="Ketopantoate reductase N-terminal" evidence="11">
    <location>
        <begin position="3"/>
        <end position="153"/>
    </location>
</feature>